<dbReference type="PaxDb" id="67767-A0A0J7NIJ2"/>
<protein>
    <submittedName>
        <fullName evidence="2">Ankyrin repeat protein</fullName>
    </submittedName>
</protein>
<gene>
    <name evidence="2" type="ORF">RF55_7706</name>
</gene>
<feature type="compositionally biased region" description="Basic residues" evidence="1">
    <location>
        <begin position="29"/>
        <end position="40"/>
    </location>
</feature>
<evidence type="ECO:0000313" key="3">
    <source>
        <dbReference type="Proteomes" id="UP000036403"/>
    </source>
</evidence>
<dbReference type="EMBL" id="LBMM01004525">
    <property type="protein sequence ID" value="KMQ92325.1"/>
    <property type="molecule type" value="Genomic_DNA"/>
</dbReference>
<keyword evidence="3" id="KW-1185">Reference proteome</keyword>
<organism evidence="2 3">
    <name type="scientific">Lasius niger</name>
    <name type="common">Black garden ant</name>
    <dbReference type="NCBI Taxonomy" id="67767"/>
    <lineage>
        <taxon>Eukaryota</taxon>
        <taxon>Metazoa</taxon>
        <taxon>Ecdysozoa</taxon>
        <taxon>Arthropoda</taxon>
        <taxon>Hexapoda</taxon>
        <taxon>Insecta</taxon>
        <taxon>Pterygota</taxon>
        <taxon>Neoptera</taxon>
        <taxon>Endopterygota</taxon>
        <taxon>Hymenoptera</taxon>
        <taxon>Apocrita</taxon>
        <taxon>Aculeata</taxon>
        <taxon>Formicoidea</taxon>
        <taxon>Formicidae</taxon>
        <taxon>Formicinae</taxon>
        <taxon>Lasius</taxon>
        <taxon>Lasius</taxon>
    </lineage>
</organism>
<accession>A0A0J7NIJ2</accession>
<evidence type="ECO:0000313" key="2">
    <source>
        <dbReference type="EMBL" id="KMQ92325.1"/>
    </source>
</evidence>
<proteinExistence type="predicted"/>
<dbReference type="AlphaFoldDB" id="A0A0J7NIJ2"/>
<dbReference type="Proteomes" id="UP000036403">
    <property type="component" value="Unassembled WGS sequence"/>
</dbReference>
<feature type="compositionally biased region" description="Basic and acidic residues" evidence="1">
    <location>
        <begin position="50"/>
        <end position="68"/>
    </location>
</feature>
<comment type="caution">
    <text evidence="2">The sequence shown here is derived from an EMBL/GenBank/DDBJ whole genome shotgun (WGS) entry which is preliminary data.</text>
</comment>
<name>A0A0J7NIJ2_LASNI</name>
<feature type="region of interest" description="Disordered" evidence="1">
    <location>
        <begin position="1"/>
        <end position="79"/>
    </location>
</feature>
<reference evidence="2 3" key="1">
    <citation type="submission" date="2015-04" db="EMBL/GenBank/DDBJ databases">
        <title>Lasius niger genome sequencing.</title>
        <authorList>
            <person name="Konorov E.A."/>
            <person name="Nikitin M.A."/>
            <person name="Kirill M.V."/>
            <person name="Chang P."/>
        </authorList>
    </citation>
    <scope>NUCLEOTIDE SEQUENCE [LARGE SCALE GENOMIC DNA]</scope>
    <source>
        <tissue evidence="2">Whole</tissue>
    </source>
</reference>
<sequence length="79" mass="9039">MEKRSTTREYKSEGQIPSPVILPASARGWHVRRHQSRRPSRSPSRYPSRRPSDSPSRHKNTEIGHEATRPPTPGVGKMR</sequence>
<evidence type="ECO:0000256" key="1">
    <source>
        <dbReference type="SAM" id="MobiDB-lite"/>
    </source>
</evidence>
<feature type="compositionally biased region" description="Basic and acidic residues" evidence="1">
    <location>
        <begin position="1"/>
        <end position="12"/>
    </location>
</feature>